<accession>A0A4V5PB87</accession>
<name>A0A4V5PB87_MONMO</name>
<evidence type="ECO:0000256" key="1">
    <source>
        <dbReference type="SAM" id="MobiDB-lite"/>
    </source>
</evidence>
<feature type="region of interest" description="Disordered" evidence="1">
    <location>
        <begin position="63"/>
        <end position="89"/>
    </location>
</feature>
<proteinExistence type="predicted"/>
<evidence type="ECO:0000313" key="3">
    <source>
        <dbReference type="Proteomes" id="UP000308365"/>
    </source>
</evidence>
<gene>
    <name evidence="2" type="ORF">EI555_002888</name>
</gene>
<comment type="caution">
    <text evidence="2">The sequence shown here is derived from an EMBL/GenBank/DDBJ whole genome shotgun (WGS) entry which is preliminary data.</text>
</comment>
<sequence length="157" mass="17311">MSTFLVNTNVPRASVPDGLLSDLTQQLAQAVHGQAGAVHRGARGPGPAPGFRGLQRAVRALQPAQHRQDQRRAEPFRQQAAVTPARQRGQALHQLLRHERGQRGLERLHLRLHVALRSPLPQARSPHAVFCPPRPQQPHLPGRRNKRGDREAGGSTE</sequence>
<dbReference type="AlphaFoldDB" id="A0A4V5PB87"/>
<feature type="compositionally biased region" description="Basic and acidic residues" evidence="1">
    <location>
        <begin position="148"/>
        <end position="157"/>
    </location>
</feature>
<feature type="compositionally biased region" description="Basic and acidic residues" evidence="1">
    <location>
        <begin position="66"/>
        <end position="75"/>
    </location>
</feature>
<protein>
    <submittedName>
        <fullName evidence="2">Uncharacterized protein</fullName>
    </submittedName>
</protein>
<evidence type="ECO:0000313" key="2">
    <source>
        <dbReference type="EMBL" id="TKC48700.1"/>
    </source>
</evidence>
<reference evidence="3" key="1">
    <citation type="journal article" date="2019" name="IScience">
        <title>Narwhal Genome Reveals Long-Term Low Genetic Diversity despite Current Large Abundance Size.</title>
        <authorList>
            <person name="Westbury M.V."/>
            <person name="Petersen B."/>
            <person name="Garde E."/>
            <person name="Heide-Jorgensen M.P."/>
            <person name="Lorenzen E.D."/>
        </authorList>
    </citation>
    <scope>NUCLEOTIDE SEQUENCE [LARGE SCALE GENOMIC DNA]</scope>
</reference>
<dbReference type="Pfam" id="PF01187">
    <property type="entry name" value="MIF"/>
    <property type="match status" value="1"/>
</dbReference>
<dbReference type="Proteomes" id="UP000308365">
    <property type="component" value="Unassembled WGS sequence"/>
</dbReference>
<dbReference type="EMBL" id="RWIC01000148">
    <property type="protein sequence ID" value="TKC48700.1"/>
    <property type="molecule type" value="Genomic_DNA"/>
</dbReference>
<dbReference type="InterPro" id="IPR001398">
    <property type="entry name" value="Macrophage_inhib_fac"/>
</dbReference>
<feature type="region of interest" description="Disordered" evidence="1">
    <location>
        <begin position="124"/>
        <end position="157"/>
    </location>
</feature>
<organism evidence="2 3">
    <name type="scientific">Monodon monoceros</name>
    <name type="common">Narwhal</name>
    <name type="synonym">Ceratodon monodon</name>
    <dbReference type="NCBI Taxonomy" id="40151"/>
    <lineage>
        <taxon>Eukaryota</taxon>
        <taxon>Metazoa</taxon>
        <taxon>Chordata</taxon>
        <taxon>Craniata</taxon>
        <taxon>Vertebrata</taxon>
        <taxon>Euteleostomi</taxon>
        <taxon>Mammalia</taxon>
        <taxon>Eutheria</taxon>
        <taxon>Laurasiatheria</taxon>
        <taxon>Artiodactyla</taxon>
        <taxon>Whippomorpha</taxon>
        <taxon>Cetacea</taxon>
        <taxon>Odontoceti</taxon>
        <taxon>Monodontidae</taxon>
        <taxon>Monodon</taxon>
    </lineage>
</organism>